<evidence type="ECO:0000313" key="15">
    <source>
        <dbReference type="Proteomes" id="UP000820818"/>
    </source>
</evidence>
<reference evidence="14 15" key="1">
    <citation type="submission" date="2022-05" db="EMBL/GenBank/DDBJ databases">
        <title>A multi-omics perspective on studying reproductive biology in Daphnia sinensis.</title>
        <authorList>
            <person name="Jia J."/>
        </authorList>
    </citation>
    <scope>NUCLEOTIDE SEQUENCE [LARGE SCALE GENOMIC DNA]</scope>
    <source>
        <strain evidence="14 15">WSL</strain>
    </source>
</reference>
<dbReference type="SUPFAM" id="SSF57667">
    <property type="entry name" value="beta-beta-alpha zinc fingers"/>
    <property type="match status" value="3"/>
</dbReference>
<dbReference type="InterPro" id="IPR052795">
    <property type="entry name" value="RREB1"/>
</dbReference>
<feature type="compositionally biased region" description="Polar residues" evidence="12">
    <location>
        <begin position="266"/>
        <end position="287"/>
    </location>
</feature>
<comment type="similarity">
    <text evidence="2">Belongs to the krueppel C2H2-type zinc-finger protein family.</text>
</comment>
<feature type="region of interest" description="Disordered" evidence="12">
    <location>
        <begin position="305"/>
        <end position="324"/>
    </location>
</feature>
<dbReference type="AlphaFoldDB" id="A0AAD5Q057"/>
<dbReference type="InterPro" id="IPR036236">
    <property type="entry name" value="Znf_C2H2_sf"/>
</dbReference>
<feature type="compositionally biased region" description="Polar residues" evidence="12">
    <location>
        <begin position="58"/>
        <end position="85"/>
    </location>
</feature>
<evidence type="ECO:0000256" key="4">
    <source>
        <dbReference type="ARBA" id="ARBA00022737"/>
    </source>
</evidence>
<dbReference type="GO" id="GO:0008270">
    <property type="term" value="F:zinc ion binding"/>
    <property type="evidence" value="ECO:0007669"/>
    <property type="project" value="UniProtKB-KW"/>
</dbReference>
<feature type="domain" description="C2H2-type" evidence="13">
    <location>
        <begin position="389"/>
        <end position="416"/>
    </location>
</feature>
<evidence type="ECO:0000256" key="9">
    <source>
        <dbReference type="ARBA" id="ARBA00023163"/>
    </source>
</evidence>
<dbReference type="GO" id="GO:0000978">
    <property type="term" value="F:RNA polymerase II cis-regulatory region sequence-specific DNA binding"/>
    <property type="evidence" value="ECO:0007669"/>
    <property type="project" value="TreeGrafter"/>
</dbReference>
<evidence type="ECO:0000256" key="3">
    <source>
        <dbReference type="ARBA" id="ARBA00022723"/>
    </source>
</evidence>
<dbReference type="Pfam" id="PF00096">
    <property type="entry name" value="zf-C2H2"/>
    <property type="match status" value="5"/>
</dbReference>
<feature type="domain" description="C2H2-type" evidence="13">
    <location>
        <begin position="417"/>
        <end position="444"/>
    </location>
</feature>
<evidence type="ECO:0000256" key="10">
    <source>
        <dbReference type="ARBA" id="ARBA00023242"/>
    </source>
</evidence>
<keyword evidence="6" id="KW-0862">Zinc</keyword>
<comment type="subcellular location">
    <subcellularLocation>
        <location evidence="1">Nucleus</location>
    </subcellularLocation>
</comment>
<feature type="compositionally biased region" description="Low complexity" evidence="12">
    <location>
        <begin position="314"/>
        <end position="324"/>
    </location>
</feature>
<dbReference type="SMART" id="SM00355">
    <property type="entry name" value="ZnF_C2H2"/>
    <property type="match status" value="5"/>
</dbReference>
<evidence type="ECO:0000256" key="7">
    <source>
        <dbReference type="ARBA" id="ARBA00023015"/>
    </source>
</evidence>
<keyword evidence="5 11" id="KW-0863">Zinc-finger</keyword>
<feature type="compositionally biased region" description="Low complexity" evidence="12">
    <location>
        <begin position="25"/>
        <end position="57"/>
    </location>
</feature>
<feature type="region of interest" description="Disordered" evidence="12">
    <location>
        <begin position="19"/>
        <end position="113"/>
    </location>
</feature>
<evidence type="ECO:0000256" key="6">
    <source>
        <dbReference type="ARBA" id="ARBA00022833"/>
    </source>
</evidence>
<proteinExistence type="inferred from homology"/>
<feature type="compositionally biased region" description="Low complexity" evidence="12">
    <location>
        <begin position="254"/>
        <end position="265"/>
    </location>
</feature>
<evidence type="ECO:0000256" key="1">
    <source>
        <dbReference type="ARBA" id="ARBA00004123"/>
    </source>
</evidence>
<organism evidence="14 15">
    <name type="scientific">Daphnia sinensis</name>
    <dbReference type="NCBI Taxonomy" id="1820382"/>
    <lineage>
        <taxon>Eukaryota</taxon>
        <taxon>Metazoa</taxon>
        <taxon>Ecdysozoa</taxon>
        <taxon>Arthropoda</taxon>
        <taxon>Crustacea</taxon>
        <taxon>Branchiopoda</taxon>
        <taxon>Diplostraca</taxon>
        <taxon>Cladocera</taxon>
        <taxon>Anomopoda</taxon>
        <taxon>Daphniidae</taxon>
        <taxon>Daphnia</taxon>
        <taxon>Daphnia similis group</taxon>
    </lineage>
</organism>
<dbReference type="FunFam" id="3.30.160.60:FF:001159">
    <property type="entry name" value="Protein glass"/>
    <property type="match status" value="1"/>
</dbReference>
<feature type="region of interest" description="Disordered" evidence="12">
    <location>
        <begin position="252"/>
        <end position="294"/>
    </location>
</feature>
<dbReference type="PROSITE" id="PS50157">
    <property type="entry name" value="ZINC_FINGER_C2H2_2"/>
    <property type="match status" value="5"/>
</dbReference>
<sequence length="499" mass="53089">MADLPLSFKSGQSSHSIGNYGSLYSNHHSPQPHPHQQGPMSPFSAAVAAATQQQQSQNSVMNGNSGGAQCQYSFHGPTTTTSQTAKMPHHHHAHHHPHHQPTSASSTPSYQESNYGGAGCGSAGIFPSMSVNVSMNMTMGMGMSMGPTMSYGIETGAPLQCWNTHNVTSGIHHLPGVAAAAAAAATVTVNPNNTGYPIAPPAQALLSPIQVSYNSNIYPTSFTPSSASGYCLPGDWRPAVDPPGFYELKELKESSPSPFSSGGSSKNFAKSKSSPTVHQQNNYSTYPSGEAYPIPAGSTSPVAVKKRSIQVRQPSVTPSVPSLTPTVDYDGELASCGSGISNSSSSGSSIGLGGAGQGKANLCRVCGKTYARPSTLKTHMRTHSGERPYRCGDCHKSFSQAANLTAHVRTHSGEKPFRCQICDRRFSQSSSVTTHMRTHSGERPYRCRMCKKAFSDSSTLTKHMRIHSGEKPYQCKLCLLRFSQSGNLNRHMRVHSATS</sequence>
<dbReference type="PANTHER" id="PTHR46451">
    <property type="entry name" value="RAS-RESPONSIVE ELEMENT-BINDING PROTEIN 1"/>
    <property type="match status" value="1"/>
</dbReference>
<feature type="domain" description="C2H2-type" evidence="13">
    <location>
        <begin position="473"/>
        <end position="499"/>
    </location>
</feature>
<dbReference type="PANTHER" id="PTHR46451:SF1">
    <property type="entry name" value="RAS-RESPONSIVE ELEMENT-BINDING PROTEIN 1"/>
    <property type="match status" value="1"/>
</dbReference>
<keyword evidence="9" id="KW-0804">Transcription</keyword>
<accession>A0AAD5Q057</accession>
<dbReference type="FunFam" id="3.30.160.60:FF:002343">
    <property type="entry name" value="Zinc finger protein 33A"/>
    <property type="match status" value="1"/>
</dbReference>
<dbReference type="EMBL" id="WJBH02000002">
    <property type="protein sequence ID" value="KAI9562784.1"/>
    <property type="molecule type" value="Genomic_DNA"/>
</dbReference>
<feature type="domain" description="C2H2-type" evidence="13">
    <location>
        <begin position="361"/>
        <end position="388"/>
    </location>
</feature>
<protein>
    <recommendedName>
        <fullName evidence="13">C2H2-type domain-containing protein</fullName>
    </recommendedName>
</protein>
<feature type="domain" description="C2H2-type" evidence="13">
    <location>
        <begin position="445"/>
        <end position="472"/>
    </location>
</feature>
<dbReference type="GO" id="GO:0005634">
    <property type="term" value="C:nucleus"/>
    <property type="evidence" value="ECO:0007669"/>
    <property type="project" value="UniProtKB-SubCell"/>
</dbReference>
<keyword evidence="8" id="KW-0238">DNA-binding</keyword>
<feature type="compositionally biased region" description="Basic residues" evidence="12">
    <location>
        <begin position="87"/>
        <end position="99"/>
    </location>
</feature>
<dbReference type="FunFam" id="3.30.160.60:FF:000110">
    <property type="entry name" value="Zinc finger protein-like"/>
    <property type="match status" value="1"/>
</dbReference>
<dbReference type="GO" id="GO:0001228">
    <property type="term" value="F:DNA-binding transcription activator activity, RNA polymerase II-specific"/>
    <property type="evidence" value="ECO:0007669"/>
    <property type="project" value="TreeGrafter"/>
</dbReference>
<dbReference type="PROSITE" id="PS00028">
    <property type="entry name" value="ZINC_FINGER_C2H2_1"/>
    <property type="match status" value="5"/>
</dbReference>
<evidence type="ECO:0000256" key="12">
    <source>
        <dbReference type="SAM" id="MobiDB-lite"/>
    </source>
</evidence>
<evidence type="ECO:0000256" key="5">
    <source>
        <dbReference type="ARBA" id="ARBA00022771"/>
    </source>
</evidence>
<comment type="caution">
    <text evidence="14">The sequence shown here is derived from an EMBL/GenBank/DDBJ whole genome shotgun (WGS) entry which is preliminary data.</text>
</comment>
<dbReference type="Proteomes" id="UP000820818">
    <property type="component" value="Linkage Group LG2"/>
</dbReference>
<evidence type="ECO:0000259" key="13">
    <source>
        <dbReference type="PROSITE" id="PS50157"/>
    </source>
</evidence>
<keyword evidence="4" id="KW-0677">Repeat</keyword>
<keyword evidence="7" id="KW-0805">Transcription regulation</keyword>
<name>A0AAD5Q057_9CRUS</name>
<dbReference type="FunFam" id="3.30.160.60:FF:000310">
    <property type="entry name" value="GLIS family zinc finger 2"/>
    <property type="match status" value="1"/>
</dbReference>
<dbReference type="FunFam" id="3.30.160.60:FF:000193">
    <property type="entry name" value="Zinc finger protein 300"/>
    <property type="match status" value="1"/>
</dbReference>
<keyword evidence="15" id="KW-1185">Reference proteome</keyword>
<gene>
    <name evidence="14" type="ORF">GHT06_010239</name>
</gene>
<evidence type="ECO:0000313" key="14">
    <source>
        <dbReference type="EMBL" id="KAI9562784.1"/>
    </source>
</evidence>
<dbReference type="InterPro" id="IPR013087">
    <property type="entry name" value="Znf_C2H2_type"/>
</dbReference>
<evidence type="ECO:0000256" key="11">
    <source>
        <dbReference type="PROSITE-ProRule" id="PRU00042"/>
    </source>
</evidence>
<keyword evidence="3" id="KW-0479">Metal-binding</keyword>
<feature type="compositionally biased region" description="Low complexity" evidence="12">
    <location>
        <begin position="100"/>
        <end position="109"/>
    </location>
</feature>
<evidence type="ECO:0000256" key="2">
    <source>
        <dbReference type="ARBA" id="ARBA00006991"/>
    </source>
</evidence>
<evidence type="ECO:0000256" key="8">
    <source>
        <dbReference type="ARBA" id="ARBA00023125"/>
    </source>
</evidence>
<dbReference type="Gene3D" id="3.30.160.60">
    <property type="entry name" value="Classic Zinc Finger"/>
    <property type="match status" value="5"/>
</dbReference>
<keyword evidence="10" id="KW-0539">Nucleus</keyword>